<dbReference type="GO" id="GO:0008419">
    <property type="term" value="F:RNA lariat debranching enzyme activity"/>
    <property type="evidence" value="ECO:0007669"/>
    <property type="project" value="UniProtKB-ARBA"/>
</dbReference>
<dbReference type="InterPro" id="IPR004843">
    <property type="entry name" value="Calcineurin-like_PHP"/>
</dbReference>
<feature type="domain" description="Lariat debranching enzyme C-terminal" evidence="14">
    <location>
        <begin position="390"/>
        <end position="542"/>
    </location>
</feature>
<dbReference type="AlphaFoldDB" id="A0AAD9T2Q8"/>
<dbReference type="InterPro" id="IPR007708">
    <property type="entry name" value="DBR1_C"/>
</dbReference>
<dbReference type="InterPro" id="IPR029052">
    <property type="entry name" value="Metallo-depent_PP-like"/>
</dbReference>
<dbReference type="Proteomes" id="UP001285354">
    <property type="component" value="Unassembled WGS sequence"/>
</dbReference>
<evidence type="ECO:0000256" key="1">
    <source>
        <dbReference type="ARBA" id="ARBA00001936"/>
    </source>
</evidence>
<organism evidence="15 16">
    <name type="scientific">Diplocarpon rosae</name>
    <dbReference type="NCBI Taxonomy" id="946125"/>
    <lineage>
        <taxon>Eukaryota</taxon>
        <taxon>Fungi</taxon>
        <taxon>Dikarya</taxon>
        <taxon>Ascomycota</taxon>
        <taxon>Pezizomycotina</taxon>
        <taxon>Leotiomycetes</taxon>
        <taxon>Helotiales</taxon>
        <taxon>Drepanopezizaceae</taxon>
        <taxon>Diplocarpon</taxon>
    </lineage>
</organism>
<keyword evidence="10" id="KW-0408">Iron</keyword>
<comment type="similarity">
    <text evidence="5">Belongs to the lariat debranching enzyme family.</text>
</comment>
<evidence type="ECO:0000256" key="6">
    <source>
        <dbReference type="ARBA" id="ARBA00022664"/>
    </source>
</evidence>
<dbReference type="PANTHER" id="PTHR12849">
    <property type="entry name" value="RNA LARIAT DEBRANCHING ENZYME"/>
    <property type="match status" value="1"/>
</dbReference>
<evidence type="ECO:0000256" key="13">
    <source>
        <dbReference type="SAM" id="MobiDB-lite"/>
    </source>
</evidence>
<dbReference type="EMBL" id="JAUBYV010000003">
    <property type="protein sequence ID" value="KAK2628002.1"/>
    <property type="molecule type" value="Genomic_DNA"/>
</dbReference>
<evidence type="ECO:0000313" key="16">
    <source>
        <dbReference type="Proteomes" id="UP001285354"/>
    </source>
</evidence>
<evidence type="ECO:0000256" key="11">
    <source>
        <dbReference type="ARBA" id="ARBA00023211"/>
    </source>
</evidence>
<feature type="region of interest" description="Disordered" evidence="13">
    <location>
        <begin position="545"/>
        <end position="602"/>
    </location>
</feature>
<feature type="compositionally biased region" description="Basic and acidic residues" evidence="13">
    <location>
        <begin position="545"/>
        <end position="564"/>
    </location>
</feature>
<comment type="caution">
    <text evidence="15">The sequence shown here is derived from an EMBL/GenBank/DDBJ whole genome shotgun (WGS) entry which is preliminary data.</text>
</comment>
<evidence type="ECO:0000256" key="5">
    <source>
        <dbReference type="ARBA" id="ARBA00006045"/>
    </source>
</evidence>
<name>A0AAD9T2Q8_9HELO</name>
<dbReference type="GO" id="GO:0005634">
    <property type="term" value="C:nucleus"/>
    <property type="evidence" value="ECO:0007669"/>
    <property type="project" value="UniProtKB-SubCell"/>
</dbReference>
<dbReference type="Pfam" id="PF05011">
    <property type="entry name" value="DBR1"/>
    <property type="match status" value="1"/>
</dbReference>
<keyword evidence="9" id="KW-0862">Zinc</keyword>
<protein>
    <recommendedName>
        <fullName evidence="14">Lariat debranching enzyme C-terminal domain-containing protein</fullName>
    </recommendedName>
</protein>
<dbReference type="SMART" id="SM01124">
    <property type="entry name" value="DBR1"/>
    <property type="match status" value="1"/>
</dbReference>
<dbReference type="PANTHER" id="PTHR12849:SF0">
    <property type="entry name" value="LARIAT DEBRANCHING ENZYME"/>
    <property type="match status" value="1"/>
</dbReference>
<keyword evidence="12" id="KW-0539">Nucleus</keyword>
<reference evidence="15" key="1">
    <citation type="submission" date="2023-06" db="EMBL/GenBank/DDBJ databases">
        <title>Draft genome of Marssonina rosae.</title>
        <authorList>
            <person name="Cheng Q."/>
        </authorList>
    </citation>
    <scope>NUCLEOTIDE SEQUENCE</scope>
    <source>
        <strain evidence="15">R4</strain>
    </source>
</reference>
<keyword evidence="11" id="KW-0464">Manganese</keyword>
<dbReference type="InterPro" id="IPR041816">
    <property type="entry name" value="Dbr1_N"/>
</dbReference>
<evidence type="ECO:0000256" key="9">
    <source>
        <dbReference type="ARBA" id="ARBA00022833"/>
    </source>
</evidence>
<dbReference type="SUPFAM" id="SSF56300">
    <property type="entry name" value="Metallo-dependent phosphatases"/>
    <property type="match status" value="1"/>
</dbReference>
<accession>A0AAD9T2Q8</accession>
<evidence type="ECO:0000256" key="10">
    <source>
        <dbReference type="ARBA" id="ARBA00023004"/>
    </source>
</evidence>
<evidence type="ECO:0000256" key="12">
    <source>
        <dbReference type="ARBA" id="ARBA00023242"/>
    </source>
</evidence>
<keyword evidence="16" id="KW-1185">Reference proteome</keyword>
<dbReference type="Pfam" id="PF00149">
    <property type="entry name" value="Metallophos"/>
    <property type="match status" value="1"/>
</dbReference>
<feature type="compositionally biased region" description="Gly residues" evidence="13">
    <location>
        <begin position="566"/>
        <end position="602"/>
    </location>
</feature>
<dbReference type="CDD" id="cd00844">
    <property type="entry name" value="MPP_Dbr1_N"/>
    <property type="match status" value="1"/>
</dbReference>
<gene>
    <name evidence="15" type="ORF">QTJ16_002648</name>
</gene>
<sequence>MDPALRELQGLRIAVEGCGHGTLKAIYASVAKACEVRCWNGVDLLIIGGDFQSVRNASDLTVMSCPVKYREIGDFHAYYSGAVKAPYLTIFVGGNHEASSHLWELFYGGWVAPNIYYMGAANVVRLGGLRIAGMSGIWKGYNFKKTHYERLPYSEDDVKSIYHVREVDVRKLLQLRTQIDIGISHDWPRAIENHGNAKSLWAMKPDFEQESKEGTLGSLAAAYVMDRLRPPYWFSAHMHCKFAATKTYNDAPKSDGAPIPAPAPALISNTQTTVQPVTLAATHNSDEIDLDMDEEEPTLAQPVASNMTAVANKDKIAVDEDEDEDELELIEQVNRVIAASNEGEIYLGGDETSNSAPISSVSSDLRAQLPAAFSRPPIPFMRKGVVEQTIPADITNKTVRFLALDKCLPKRKFLQLLEVRPHGDVGKPSTMDDSRPKPEFEYDPEWLAITRAFASHMIFGDKSARTPEDLGEATYRPLIAQEQVWVEENIVKKGKLGIPENFTLTAPPFVAGMPEIVDDGPLEYNNPQMQEFCDLIGIENKFFSTEEERQERMRNGPPPRELRHSGGSGGRGRGGRGGRSGGRGSGRGGGRGRGPGRGPGRF</sequence>
<comment type="cofactor">
    <cofactor evidence="2">
        <name>Zn(2+)</name>
        <dbReference type="ChEBI" id="CHEBI:29105"/>
    </cofactor>
</comment>
<evidence type="ECO:0000259" key="14">
    <source>
        <dbReference type="SMART" id="SM01124"/>
    </source>
</evidence>
<evidence type="ECO:0000256" key="2">
    <source>
        <dbReference type="ARBA" id="ARBA00001947"/>
    </source>
</evidence>
<dbReference type="GO" id="GO:0000398">
    <property type="term" value="P:mRNA splicing, via spliceosome"/>
    <property type="evidence" value="ECO:0007669"/>
    <property type="project" value="TreeGrafter"/>
</dbReference>
<keyword evidence="7" id="KW-0479">Metal-binding</keyword>
<comment type="cofactor">
    <cofactor evidence="3">
        <name>Fe(2+)</name>
        <dbReference type="ChEBI" id="CHEBI:29033"/>
    </cofactor>
</comment>
<comment type="subcellular location">
    <subcellularLocation>
        <location evidence="4">Nucleus</location>
    </subcellularLocation>
</comment>
<evidence type="ECO:0000256" key="4">
    <source>
        <dbReference type="ARBA" id="ARBA00004123"/>
    </source>
</evidence>
<evidence type="ECO:0000313" key="15">
    <source>
        <dbReference type="EMBL" id="KAK2628002.1"/>
    </source>
</evidence>
<comment type="cofactor">
    <cofactor evidence="1">
        <name>Mn(2+)</name>
        <dbReference type="ChEBI" id="CHEBI:29035"/>
    </cofactor>
</comment>
<evidence type="ECO:0000256" key="7">
    <source>
        <dbReference type="ARBA" id="ARBA00022723"/>
    </source>
</evidence>
<dbReference type="GO" id="GO:0046872">
    <property type="term" value="F:metal ion binding"/>
    <property type="evidence" value="ECO:0007669"/>
    <property type="project" value="UniProtKB-KW"/>
</dbReference>
<evidence type="ECO:0000256" key="8">
    <source>
        <dbReference type="ARBA" id="ARBA00022801"/>
    </source>
</evidence>
<evidence type="ECO:0000256" key="3">
    <source>
        <dbReference type="ARBA" id="ARBA00001954"/>
    </source>
</evidence>
<proteinExistence type="inferred from homology"/>
<keyword evidence="8" id="KW-0378">Hydrolase</keyword>
<keyword evidence="6" id="KW-0507">mRNA processing</keyword>